<sequence>MALPLARLSTPKSAAGHEETLRALGFVNGCSAISSSLKRGALRLPQLARTPNPSPFICASAETQTRQYTPAVLTLQEDLPEAARVGRKSFPPDFVFGAATAAYQVEGAANEGGRTPSIWDTFTHKFPNKIGDGSNGDVAADAYHRYKEDVQLVKELGMDAYRFSISWSRVLPKGRGKVNEEGVKFYNNLINELRDNGIEPYVTLYHWDLPQVLEDEYGGFLSDKVVEDYKNFANLCFSRFGDRVSKWTTFNEPLMFATAGYGLGMHAPGRCTDGLELGPGIKLNCPAGGDSLKEPYIVAHNILRCHAEAVHLYREKYKAEQNGEIGITLVSHWFEPIDSHPFNSEAQERCLQFNLGWFLDPIKFGDYPHSMRSLVRERLPFFTEEETAKLKESFDFVGLNYYTARYAVDQVITKDFQPLSYIDDSRAQIRITDLDGIPIEHAEPGSWINVHPRGLREMLLYIQRRYDDPAIYITENGVMEKDNKEQTLQDALDDTHRSEYLTLHLHELKEAVRRGVNVKGYFTWSLLDNFEWQDGYKSRLGLHYIDYYKEHQEHLKEESELKLGHSPPHLRRIPKQSTLWFKRFLAKNL</sequence>
<evidence type="ECO:0000313" key="10">
    <source>
        <dbReference type="Proteomes" id="UP000236161"/>
    </source>
</evidence>
<reference evidence="9 10" key="1">
    <citation type="journal article" date="2017" name="Nature">
        <title>The Apostasia genome and the evolution of orchids.</title>
        <authorList>
            <person name="Zhang G.Q."/>
            <person name="Liu K.W."/>
            <person name="Li Z."/>
            <person name="Lohaus R."/>
            <person name="Hsiao Y.Y."/>
            <person name="Niu S.C."/>
            <person name="Wang J.Y."/>
            <person name="Lin Y.C."/>
            <person name="Xu Q."/>
            <person name="Chen L.J."/>
            <person name="Yoshida K."/>
            <person name="Fujiwara S."/>
            <person name="Wang Z.W."/>
            <person name="Zhang Y.Q."/>
            <person name="Mitsuda N."/>
            <person name="Wang M."/>
            <person name="Liu G.H."/>
            <person name="Pecoraro L."/>
            <person name="Huang H.X."/>
            <person name="Xiao X.J."/>
            <person name="Lin M."/>
            <person name="Wu X.Y."/>
            <person name="Wu W.L."/>
            <person name="Chen Y.Y."/>
            <person name="Chang S.B."/>
            <person name="Sakamoto S."/>
            <person name="Ohme-Takagi M."/>
            <person name="Yagi M."/>
            <person name="Zeng S.J."/>
            <person name="Shen C.Y."/>
            <person name="Yeh C.M."/>
            <person name="Luo Y.B."/>
            <person name="Tsai W.C."/>
            <person name="Van de Peer Y."/>
            <person name="Liu Z.J."/>
        </authorList>
    </citation>
    <scope>NUCLEOTIDE SEQUENCE [LARGE SCALE GENOMIC DNA]</scope>
    <source>
        <strain evidence="10">cv. Shenzhen</strain>
        <tissue evidence="9">Stem</tissue>
    </source>
</reference>
<dbReference type="InterPro" id="IPR001360">
    <property type="entry name" value="Glyco_hydro_1"/>
</dbReference>
<keyword evidence="5 9" id="KW-0378">Hydrolase</keyword>
<evidence type="ECO:0000256" key="5">
    <source>
        <dbReference type="ARBA" id="ARBA00022801"/>
    </source>
</evidence>
<dbReference type="GO" id="GO:0009507">
    <property type="term" value="C:chloroplast"/>
    <property type="evidence" value="ECO:0007669"/>
    <property type="project" value="UniProtKB-SubCell"/>
</dbReference>
<comment type="similarity">
    <text evidence="2 8">Belongs to the glycosyl hydrolase 1 family.</text>
</comment>
<dbReference type="PANTHER" id="PTHR10353">
    <property type="entry name" value="GLYCOSYL HYDROLASE"/>
    <property type="match status" value="1"/>
</dbReference>
<dbReference type="GO" id="GO:0008422">
    <property type="term" value="F:beta-glucosidase activity"/>
    <property type="evidence" value="ECO:0007669"/>
    <property type="project" value="UniProtKB-EC"/>
</dbReference>
<dbReference type="Proteomes" id="UP000236161">
    <property type="component" value="Unassembled WGS sequence"/>
</dbReference>
<protein>
    <submittedName>
        <fullName evidence="9">Beta-glucosidase 12</fullName>
        <ecNumber evidence="9">3.2.1.21</ecNumber>
    </submittedName>
</protein>
<dbReference type="SUPFAM" id="SSF51445">
    <property type="entry name" value="(Trans)glycosidases"/>
    <property type="match status" value="1"/>
</dbReference>
<keyword evidence="3" id="KW-0150">Chloroplast</keyword>
<evidence type="ECO:0000256" key="1">
    <source>
        <dbReference type="ARBA" id="ARBA00004229"/>
    </source>
</evidence>
<name>A0A2I0BG08_9ASPA</name>
<dbReference type="PANTHER" id="PTHR10353:SF326">
    <property type="entry name" value="4-HYDROXY-7-METHOXY-3-OXO-3,4-DIHYDRO-2H-1,4-BENZOXAZIN-2-YL GLUCOSIDE BETA-D-GLUCOSIDASE 1, CHLOROPLASTIC"/>
    <property type="match status" value="1"/>
</dbReference>
<evidence type="ECO:0000256" key="8">
    <source>
        <dbReference type="RuleBase" id="RU003690"/>
    </source>
</evidence>
<dbReference type="PROSITE" id="PS00653">
    <property type="entry name" value="GLYCOSYL_HYDROL_F1_2"/>
    <property type="match status" value="1"/>
</dbReference>
<dbReference type="FunFam" id="3.20.20.80:FF:000022">
    <property type="entry name" value="Beta-glucosidase 11"/>
    <property type="match status" value="1"/>
</dbReference>
<dbReference type="Gene3D" id="3.20.20.80">
    <property type="entry name" value="Glycosidases"/>
    <property type="match status" value="1"/>
</dbReference>
<dbReference type="PRINTS" id="PR00131">
    <property type="entry name" value="GLHYDRLASE1"/>
</dbReference>
<keyword evidence="7" id="KW-1015">Disulfide bond</keyword>
<comment type="subcellular location">
    <subcellularLocation>
        <location evidence="1">Plastid</location>
        <location evidence="1">Chloroplast</location>
    </subcellularLocation>
</comment>
<accession>A0A2I0BG08</accession>
<proteinExistence type="inferred from homology"/>
<dbReference type="InterPro" id="IPR017853">
    <property type="entry name" value="GH"/>
</dbReference>
<keyword evidence="6" id="KW-0809">Transit peptide</keyword>
<dbReference type="STRING" id="1088818.A0A2I0BG08"/>
<dbReference type="EC" id="3.2.1.21" evidence="9"/>
<dbReference type="OrthoDB" id="65569at2759"/>
<dbReference type="GO" id="GO:0005975">
    <property type="term" value="P:carbohydrate metabolic process"/>
    <property type="evidence" value="ECO:0007669"/>
    <property type="project" value="InterPro"/>
</dbReference>
<organism evidence="9 10">
    <name type="scientific">Apostasia shenzhenica</name>
    <dbReference type="NCBI Taxonomy" id="1088818"/>
    <lineage>
        <taxon>Eukaryota</taxon>
        <taxon>Viridiplantae</taxon>
        <taxon>Streptophyta</taxon>
        <taxon>Embryophyta</taxon>
        <taxon>Tracheophyta</taxon>
        <taxon>Spermatophyta</taxon>
        <taxon>Magnoliopsida</taxon>
        <taxon>Liliopsida</taxon>
        <taxon>Asparagales</taxon>
        <taxon>Orchidaceae</taxon>
        <taxon>Apostasioideae</taxon>
        <taxon>Apostasia</taxon>
    </lineage>
</organism>
<dbReference type="EMBL" id="KZ451885">
    <property type="protein sequence ID" value="PKA66702.1"/>
    <property type="molecule type" value="Genomic_DNA"/>
</dbReference>
<gene>
    <name evidence="9" type="primary">BGLU12</name>
    <name evidence="9" type="ORF">AXF42_Ash003357</name>
</gene>
<evidence type="ECO:0000256" key="7">
    <source>
        <dbReference type="ARBA" id="ARBA00023157"/>
    </source>
</evidence>
<keyword evidence="9" id="KW-0326">Glycosidase</keyword>
<evidence type="ECO:0000256" key="4">
    <source>
        <dbReference type="ARBA" id="ARBA00022640"/>
    </source>
</evidence>
<evidence type="ECO:0000313" key="9">
    <source>
        <dbReference type="EMBL" id="PKA66702.1"/>
    </source>
</evidence>
<keyword evidence="10" id="KW-1185">Reference proteome</keyword>
<dbReference type="AlphaFoldDB" id="A0A2I0BG08"/>
<evidence type="ECO:0000256" key="3">
    <source>
        <dbReference type="ARBA" id="ARBA00022528"/>
    </source>
</evidence>
<evidence type="ECO:0000256" key="6">
    <source>
        <dbReference type="ARBA" id="ARBA00022946"/>
    </source>
</evidence>
<dbReference type="Pfam" id="PF00232">
    <property type="entry name" value="Glyco_hydro_1"/>
    <property type="match status" value="1"/>
</dbReference>
<keyword evidence="4" id="KW-0934">Plastid</keyword>
<evidence type="ECO:0000256" key="2">
    <source>
        <dbReference type="ARBA" id="ARBA00010838"/>
    </source>
</evidence>
<dbReference type="InterPro" id="IPR033132">
    <property type="entry name" value="GH_1_N_CS"/>
</dbReference>